<dbReference type="STRING" id="36166.T1GER3"/>
<dbReference type="EMBL" id="CAQQ02098181">
    <property type="status" value="NOT_ANNOTATED_CDS"/>
    <property type="molecule type" value="Genomic_DNA"/>
</dbReference>
<dbReference type="EMBL" id="CAQQ02098177">
    <property type="status" value="NOT_ANNOTATED_CDS"/>
    <property type="molecule type" value="Genomic_DNA"/>
</dbReference>
<sequence length="127" mass="14351">MHAKSNFKWQACKGPKSYNHTAAKDEEYSMDSVSLAKSVKDLLDLLVDSATLKKFGWPNSPVEYVLEKVLEKVIENCGQNLNDLQLTNAKQKRTIYLENEAFDLGLTPKETGDFFGEFFTGNIGIHF</sequence>
<dbReference type="EMBL" id="CAQQ02098175">
    <property type="status" value="NOT_ANNOTATED_CDS"/>
    <property type="molecule type" value="Genomic_DNA"/>
</dbReference>
<evidence type="ECO:0000313" key="1">
    <source>
        <dbReference type="EnsemblMetazoa" id="MESCA001834-PA"/>
    </source>
</evidence>
<dbReference type="EMBL" id="CAQQ02098178">
    <property type="status" value="NOT_ANNOTATED_CDS"/>
    <property type="molecule type" value="Genomic_DNA"/>
</dbReference>
<evidence type="ECO:0000313" key="2">
    <source>
        <dbReference type="Proteomes" id="UP000015102"/>
    </source>
</evidence>
<name>T1GER3_MEGSC</name>
<dbReference type="EMBL" id="CAQQ02098180">
    <property type="status" value="NOT_ANNOTATED_CDS"/>
    <property type="molecule type" value="Genomic_DNA"/>
</dbReference>
<accession>T1GER3</accession>
<dbReference type="EMBL" id="CAQQ02098176">
    <property type="status" value="NOT_ANNOTATED_CDS"/>
    <property type="molecule type" value="Genomic_DNA"/>
</dbReference>
<protein>
    <submittedName>
        <fullName evidence="1">Uncharacterized protein</fullName>
    </submittedName>
</protein>
<dbReference type="EnsemblMetazoa" id="MESCA001834-RA">
    <property type="protein sequence ID" value="MESCA001834-PA"/>
    <property type="gene ID" value="MESCA001834"/>
</dbReference>
<dbReference type="AlphaFoldDB" id="T1GER3"/>
<keyword evidence="2" id="KW-1185">Reference proteome</keyword>
<dbReference type="EMBL" id="CAQQ02098179">
    <property type="status" value="NOT_ANNOTATED_CDS"/>
    <property type="molecule type" value="Genomic_DNA"/>
</dbReference>
<dbReference type="Proteomes" id="UP000015102">
    <property type="component" value="Unassembled WGS sequence"/>
</dbReference>
<reference evidence="1" key="2">
    <citation type="submission" date="2015-06" db="UniProtKB">
        <authorList>
            <consortium name="EnsemblMetazoa"/>
        </authorList>
    </citation>
    <scope>IDENTIFICATION</scope>
</reference>
<dbReference type="HOGENOM" id="CLU_1973015_0_0_1"/>
<reference evidence="2" key="1">
    <citation type="submission" date="2013-02" db="EMBL/GenBank/DDBJ databases">
        <authorList>
            <person name="Hughes D."/>
        </authorList>
    </citation>
    <scope>NUCLEOTIDE SEQUENCE</scope>
    <source>
        <strain>Durham</strain>
        <strain evidence="2">NC isolate 2 -- Noor lab</strain>
    </source>
</reference>
<proteinExistence type="predicted"/>
<organism evidence="1 2">
    <name type="scientific">Megaselia scalaris</name>
    <name type="common">Humpbacked fly</name>
    <name type="synonym">Phora scalaris</name>
    <dbReference type="NCBI Taxonomy" id="36166"/>
    <lineage>
        <taxon>Eukaryota</taxon>
        <taxon>Metazoa</taxon>
        <taxon>Ecdysozoa</taxon>
        <taxon>Arthropoda</taxon>
        <taxon>Hexapoda</taxon>
        <taxon>Insecta</taxon>
        <taxon>Pterygota</taxon>
        <taxon>Neoptera</taxon>
        <taxon>Endopterygota</taxon>
        <taxon>Diptera</taxon>
        <taxon>Brachycera</taxon>
        <taxon>Muscomorpha</taxon>
        <taxon>Platypezoidea</taxon>
        <taxon>Phoridae</taxon>
        <taxon>Megaseliini</taxon>
        <taxon>Megaselia</taxon>
    </lineage>
</organism>